<feature type="transmembrane region" description="Helical" evidence="1">
    <location>
        <begin position="65"/>
        <end position="83"/>
    </location>
</feature>
<feature type="transmembrane region" description="Helical" evidence="1">
    <location>
        <begin position="124"/>
        <end position="145"/>
    </location>
</feature>
<proteinExistence type="predicted"/>
<feature type="transmembrane region" description="Helical" evidence="1">
    <location>
        <begin position="40"/>
        <end position="59"/>
    </location>
</feature>
<keyword evidence="1" id="KW-0472">Membrane</keyword>
<dbReference type="EMBL" id="CP059399">
    <property type="protein sequence ID" value="QLY29891.1"/>
    <property type="molecule type" value="Genomic_DNA"/>
</dbReference>
<name>A0A7D6V9U9_9NOCA</name>
<dbReference type="RefSeq" id="WP_181581093.1">
    <property type="nucleotide sequence ID" value="NZ_CP059399.1"/>
</dbReference>
<keyword evidence="3" id="KW-1185">Reference proteome</keyword>
<reference evidence="2 3" key="1">
    <citation type="submission" date="2020-07" db="EMBL/GenBank/DDBJ databases">
        <authorList>
            <person name="Zhuang K."/>
            <person name="Ran Y."/>
        </authorList>
    </citation>
    <scope>NUCLEOTIDE SEQUENCE [LARGE SCALE GENOMIC DNA]</scope>
    <source>
        <strain evidence="2 3">WCH-YHL-001</strain>
    </source>
</reference>
<keyword evidence="1" id="KW-1133">Transmembrane helix</keyword>
<feature type="transmembrane region" description="Helical" evidence="1">
    <location>
        <begin position="6"/>
        <end position="28"/>
    </location>
</feature>
<protein>
    <recommendedName>
        <fullName evidence="4">DUF2306 domain-containing protein</fullName>
    </recommendedName>
</protein>
<evidence type="ECO:0000313" key="2">
    <source>
        <dbReference type="EMBL" id="QLY29891.1"/>
    </source>
</evidence>
<feature type="transmembrane region" description="Helical" evidence="1">
    <location>
        <begin position="95"/>
        <end position="118"/>
    </location>
</feature>
<keyword evidence="1" id="KW-0812">Transmembrane</keyword>
<evidence type="ECO:0000313" key="3">
    <source>
        <dbReference type="Proteomes" id="UP000515512"/>
    </source>
</evidence>
<sequence>MSGYQSLLALHIVAGTAGLLLGPAVAWADARASRRSSPLWTAYLGAVGAVCLTAVGLVLWHRTDLWWLIPVSTLTVALAALGRSALDRPGAWDHAYVHGLGGSYIALITATVVVSFAIDGPLHGPAQLIAWLGPTVLGAPLLELWRRHAAKRRVFR</sequence>
<dbReference type="KEGG" id="nhu:H0264_32540"/>
<accession>A0A7D6V9U9</accession>
<dbReference type="AlphaFoldDB" id="A0A7D6V9U9"/>
<evidence type="ECO:0000256" key="1">
    <source>
        <dbReference type="SAM" id="Phobius"/>
    </source>
</evidence>
<organism evidence="2 3">
    <name type="scientific">Nocardia huaxiensis</name>
    <dbReference type="NCBI Taxonomy" id="2755382"/>
    <lineage>
        <taxon>Bacteria</taxon>
        <taxon>Bacillati</taxon>
        <taxon>Actinomycetota</taxon>
        <taxon>Actinomycetes</taxon>
        <taxon>Mycobacteriales</taxon>
        <taxon>Nocardiaceae</taxon>
        <taxon>Nocardia</taxon>
    </lineage>
</organism>
<dbReference type="Proteomes" id="UP000515512">
    <property type="component" value="Chromosome"/>
</dbReference>
<gene>
    <name evidence="2" type="ORF">H0264_32540</name>
</gene>
<evidence type="ECO:0008006" key="4">
    <source>
        <dbReference type="Google" id="ProtNLM"/>
    </source>
</evidence>